<comment type="caution">
    <text evidence="8">The sequence shown here is derived from an EMBL/GenBank/DDBJ whole genome shotgun (WGS) entry which is preliminary data.</text>
</comment>
<dbReference type="Proteomes" id="UP000654345">
    <property type="component" value="Unassembled WGS sequence"/>
</dbReference>
<dbReference type="SUPFAM" id="SSF103481">
    <property type="entry name" value="Multidrug resistance efflux transporter EmrE"/>
    <property type="match status" value="2"/>
</dbReference>
<feature type="transmembrane region" description="Helical" evidence="6">
    <location>
        <begin position="102"/>
        <end position="122"/>
    </location>
</feature>
<protein>
    <submittedName>
        <fullName evidence="8">Membrane protein</fullName>
    </submittedName>
</protein>
<feature type="transmembrane region" description="Helical" evidence="6">
    <location>
        <begin position="12"/>
        <end position="32"/>
    </location>
</feature>
<reference evidence="8 9" key="1">
    <citation type="journal article" date="2021" name="Int. J. Syst. Evol. Microbiol.">
        <title>Reticulibacter mediterranei gen. nov., sp. nov., within the new family Reticulibacteraceae fam. nov., and Ktedonospora formicarum gen. nov., sp. nov., Ktedonobacter robiniae sp. nov., Dictyobacter formicarum sp. nov. and Dictyobacter arantiisoli sp. nov., belonging to the class Ktedonobacteria.</title>
        <authorList>
            <person name="Yabe S."/>
            <person name="Zheng Y."/>
            <person name="Wang C.M."/>
            <person name="Sakai Y."/>
            <person name="Abe K."/>
            <person name="Yokota A."/>
            <person name="Donadio S."/>
            <person name="Cavaletti L."/>
            <person name="Monciardini P."/>
        </authorList>
    </citation>
    <scope>NUCLEOTIDE SEQUENCE [LARGE SCALE GENOMIC DNA]</scope>
    <source>
        <strain evidence="8 9">SOSP1-30</strain>
    </source>
</reference>
<dbReference type="RefSeq" id="WP_201373345.1">
    <property type="nucleotide sequence ID" value="NZ_BNJG01000002.1"/>
</dbReference>
<evidence type="ECO:0000256" key="4">
    <source>
        <dbReference type="ARBA" id="ARBA00022989"/>
    </source>
</evidence>
<feature type="transmembrane region" description="Helical" evidence="6">
    <location>
        <begin position="191"/>
        <end position="210"/>
    </location>
</feature>
<evidence type="ECO:0000256" key="2">
    <source>
        <dbReference type="ARBA" id="ARBA00007362"/>
    </source>
</evidence>
<feature type="transmembrane region" description="Helical" evidence="6">
    <location>
        <begin position="74"/>
        <end position="96"/>
    </location>
</feature>
<dbReference type="InterPro" id="IPR037185">
    <property type="entry name" value="EmrE-like"/>
</dbReference>
<comment type="subcellular location">
    <subcellularLocation>
        <location evidence="1">Membrane</location>
        <topology evidence="1">Multi-pass membrane protein</topology>
    </subcellularLocation>
</comment>
<dbReference type="InterPro" id="IPR000620">
    <property type="entry name" value="EamA_dom"/>
</dbReference>
<accession>A0ABQ3UVL7</accession>
<feature type="domain" description="EamA" evidence="7">
    <location>
        <begin position="12"/>
        <end position="146"/>
    </location>
</feature>
<evidence type="ECO:0000256" key="1">
    <source>
        <dbReference type="ARBA" id="ARBA00004141"/>
    </source>
</evidence>
<feature type="transmembrane region" description="Helical" evidence="6">
    <location>
        <begin position="246"/>
        <end position="270"/>
    </location>
</feature>
<feature type="transmembrane region" description="Helical" evidence="6">
    <location>
        <begin position="276"/>
        <end position="295"/>
    </location>
</feature>
<keyword evidence="5 6" id="KW-0472">Membrane</keyword>
<keyword evidence="4 6" id="KW-1133">Transmembrane helix</keyword>
<evidence type="ECO:0000259" key="7">
    <source>
        <dbReference type="Pfam" id="PF00892"/>
    </source>
</evidence>
<organism evidence="8 9">
    <name type="scientific">Ktedonobacter robiniae</name>
    <dbReference type="NCBI Taxonomy" id="2778365"/>
    <lineage>
        <taxon>Bacteria</taxon>
        <taxon>Bacillati</taxon>
        <taxon>Chloroflexota</taxon>
        <taxon>Ktedonobacteria</taxon>
        <taxon>Ktedonobacterales</taxon>
        <taxon>Ktedonobacteraceae</taxon>
        <taxon>Ktedonobacter</taxon>
    </lineage>
</organism>
<feature type="transmembrane region" description="Helical" evidence="6">
    <location>
        <begin position="216"/>
        <end position="239"/>
    </location>
</feature>
<feature type="transmembrane region" description="Helical" evidence="6">
    <location>
        <begin position="44"/>
        <end position="62"/>
    </location>
</feature>
<feature type="transmembrane region" description="Helical" evidence="6">
    <location>
        <begin position="159"/>
        <end position="179"/>
    </location>
</feature>
<evidence type="ECO:0000256" key="3">
    <source>
        <dbReference type="ARBA" id="ARBA00022692"/>
    </source>
</evidence>
<comment type="similarity">
    <text evidence="2">Belongs to the EamA transporter family.</text>
</comment>
<dbReference type="EMBL" id="BNJG01000002">
    <property type="protein sequence ID" value="GHO56894.1"/>
    <property type="molecule type" value="Genomic_DNA"/>
</dbReference>
<dbReference type="Pfam" id="PF00892">
    <property type="entry name" value="EamA"/>
    <property type="match status" value="2"/>
</dbReference>
<dbReference type="InterPro" id="IPR050638">
    <property type="entry name" value="AA-Vitamin_Transporters"/>
</dbReference>
<evidence type="ECO:0000313" key="9">
    <source>
        <dbReference type="Proteomes" id="UP000654345"/>
    </source>
</evidence>
<feature type="transmembrane region" description="Helical" evidence="6">
    <location>
        <begin position="129"/>
        <end position="147"/>
    </location>
</feature>
<dbReference type="PANTHER" id="PTHR32322">
    <property type="entry name" value="INNER MEMBRANE TRANSPORTER"/>
    <property type="match status" value="1"/>
</dbReference>
<gene>
    <name evidence="8" type="ORF">KSB_53690</name>
</gene>
<evidence type="ECO:0000313" key="8">
    <source>
        <dbReference type="EMBL" id="GHO56894.1"/>
    </source>
</evidence>
<sequence length="304" mass="31877">MFSQPSSRRDFLLVVCASISWGTVGIANQAMYTYGATNALSLTFLRLAIAAPLFLLVGWIRLGRRLFHIKSRDLCVMMLMGSLIALSQACYIAAIASAGVGVSTLIAICAAPVIIAVCSTLITRERLTLMTLIALVAALSGTILLIGTRSLAGKEAVSLAGIGLAFLSACGYAGFILCGRLLTNKYHPVQISAVAFGTGALMLFVCASATDLVLVYPAWGWLILLYLGSIPTALGYGLFQMGIRSLSATVASIVTMCEPLTAALLAWLLFREELGSLGLLGAGCLLGAMALILLVPTKSFTKEG</sequence>
<dbReference type="PANTHER" id="PTHR32322:SF2">
    <property type="entry name" value="EAMA DOMAIN-CONTAINING PROTEIN"/>
    <property type="match status" value="1"/>
</dbReference>
<evidence type="ECO:0000256" key="6">
    <source>
        <dbReference type="SAM" id="Phobius"/>
    </source>
</evidence>
<keyword evidence="3 6" id="KW-0812">Transmembrane</keyword>
<name>A0ABQ3UVL7_9CHLR</name>
<keyword evidence="9" id="KW-1185">Reference proteome</keyword>
<evidence type="ECO:0000256" key="5">
    <source>
        <dbReference type="ARBA" id="ARBA00023136"/>
    </source>
</evidence>
<proteinExistence type="inferred from homology"/>
<feature type="domain" description="EamA" evidence="7">
    <location>
        <begin position="160"/>
        <end position="293"/>
    </location>
</feature>